<evidence type="ECO:0000313" key="2">
    <source>
        <dbReference type="EMBL" id="RHW37214.1"/>
    </source>
</evidence>
<sequence>MIALPMVIPYSLRQKEALKRRMPEHSQEYQKLLEHLRMEWAGYYGEKSLDYPLGLLDEEKYLIFHGLRIEAENYTIQLDSYLLSENFSVILDSKNWDGEILFKKDPKQVPRSVNGATQSLQNPIEQIKNQQYNLNRWLAENNLPAIPIEGYGIFSQNTIITFEKSYYKAEKFIHKVDCLPSLIRKLESSYKNPILTHKELLLIKNCLLVKNTPLKKNVLETYNTEVASLKRGVYCPDCGLLGMVYKWGHGIAIVGLSRRIRTCTRWRITISLMDPP</sequence>
<comment type="caution">
    <text evidence="2">The sequence shown here is derived from an EMBL/GenBank/DDBJ whole genome shotgun (WGS) entry which is preliminary data.</text>
</comment>
<protein>
    <submittedName>
        <fullName evidence="2">NERD domain-containing protein</fullName>
    </submittedName>
</protein>
<accession>A0A417YQS4</accession>
<dbReference type="Pfam" id="PF08378">
    <property type="entry name" value="NERD"/>
    <property type="match status" value="1"/>
</dbReference>
<dbReference type="RefSeq" id="WP_118922084.1">
    <property type="nucleotide sequence ID" value="NZ_QWEG01000010.1"/>
</dbReference>
<dbReference type="OrthoDB" id="2734037at2"/>
<dbReference type="InterPro" id="IPR011528">
    <property type="entry name" value="NERD"/>
</dbReference>
<gene>
    <name evidence="2" type="ORF">D1B31_15695</name>
</gene>
<evidence type="ECO:0000313" key="3">
    <source>
        <dbReference type="Proteomes" id="UP000284416"/>
    </source>
</evidence>
<proteinExistence type="predicted"/>
<reference evidence="2 3" key="1">
    <citation type="journal article" date="2017" name="Int. J. Syst. Evol. Microbiol.">
        <title>Bacillus notoginsengisoli sp. nov., a novel bacterium isolated from the rhizosphere of Panax notoginseng.</title>
        <authorList>
            <person name="Zhang M.Y."/>
            <person name="Cheng J."/>
            <person name="Cai Y."/>
            <person name="Zhang T.Y."/>
            <person name="Wu Y.Y."/>
            <person name="Manikprabhu D."/>
            <person name="Li W.J."/>
            <person name="Zhang Y.X."/>
        </authorList>
    </citation>
    <scope>NUCLEOTIDE SEQUENCE [LARGE SCALE GENOMIC DNA]</scope>
    <source>
        <strain evidence="2 3">JCM 30743</strain>
    </source>
</reference>
<dbReference type="EMBL" id="QWEG01000010">
    <property type="protein sequence ID" value="RHW37214.1"/>
    <property type="molecule type" value="Genomic_DNA"/>
</dbReference>
<name>A0A417YQS4_9BACI</name>
<keyword evidence="3" id="KW-1185">Reference proteome</keyword>
<dbReference type="Proteomes" id="UP000284416">
    <property type="component" value="Unassembled WGS sequence"/>
</dbReference>
<dbReference type="AlphaFoldDB" id="A0A417YQS4"/>
<evidence type="ECO:0000259" key="1">
    <source>
        <dbReference type="PROSITE" id="PS50965"/>
    </source>
</evidence>
<organism evidence="2 3">
    <name type="scientific">Neobacillus notoginsengisoli</name>
    <dbReference type="NCBI Taxonomy" id="1578198"/>
    <lineage>
        <taxon>Bacteria</taxon>
        <taxon>Bacillati</taxon>
        <taxon>Bacillota</taxon>
        <taxon>Bacilli</taxon>
        <taxon>Bacillales</taxon>
        <taxon>Bacillaceae</taxon>
        <taxon>Neobacillus</taxon>
    </lineage>
</organism>
<dbReference type="PROSITE" id="PS50965">
    <property type="entry name" value="NERD"/>
    <property type="match status" value="1"/>
</dbReference>
<feature type="domain" description="NERD" evidence="1">
    <location>
        <begin position="41"/>
        <end position="157"/>
    </location>
</feature>